<dbReference type="AlphaFoldDB" id="A0A1A6XTI2"/>
<dbReference type="EMBL" id="LYVJ01000007">
    <property type="protein sequence ID" value="OBU66872.1"/>
    <property type="molecule type" value="Genomic_DNA"/>
</dbReference>
<sequence length="189" mass="20780">MNATAADTRATPPLRTLNPNPRRAYEIRVTLANAPGPFEVVEGTAQFDVINAAQCGKIQPLSGAVPTIASHEPFALSRVSDTEYVGTIHTDAILDQDYYGRGVCRWALTEARVRLRAHAGQAGTRFVAGLPAQQIIAAGSKTRYFWKGYYPSYEQREFGDFGSEHLQAVSADKRDEFFTITLTARETTP</sequence>
<evidence type="ECO:0000313" key="1">
    <source>
        <dbReference type="EMBL" id="OBU66872.1"/>
    </source>
</evidence>
<evidence type="ECO:0000313" key="2">
    <source>
        <dbReference type="Proteomes" id="UP000092256"/>
    </source>
</evidence>
<proteinExistence type="predicted"/>
<name>A0A1A6XTI2_STEMA</name>
<dbReference type="Proteomes" id="UP000092256">
    <property type="component" value="Unassembled WGS sequence"/>
</dbReference>
<comment type="caution">
    <text evidence="1">The sequence shown here is derived from an EMBL/GenBank/DDBJ whole genome shotgun (WGS) entry which is preliminary data.</text>
</comment>
<reference evidence="1 2" key="1">
    <citation type="submission" date="2016-05" db="EMBL/GenBank/DDBJ databases">
        <title>Draft Genome Sequences of Stenotrophomonas maltophilia Strains Sm32COP, Sm41DVV, Sm46PAILV, SmF3, SmF22, SmSOFb1 and SmCVFa1, Isolated from Different Manures, in France.</title>
        <authorList>
            <person name="Nazaret S."/>
            <person name="Bodilis J."/>
        </authorList>
    </citation>
    <scope>NUCLEOTIDE SEQUENCE [LARGE SCALE GENOMIC DNA]</scope>
    <source>
        <strain evidence="1 2">Sm46PAILV</strain>
    </source>
</reference>
<gene>
    <name evidence="1" type="ORF">A9K58_10465</name>
</gene>
<protein>
    <submittedName>
        <fullName evidence="1">Uncharacterized protein</fullName>
    </submittedName>
</protein>
<organism evidence="1 2">
    <name type="scientific">Stenotrophomonas maltophilia</name>
    <name type="common">Pseudomonas maltophilia</name>
    <name type="synonym">Xanthomonas maltophilia</name>
    <dbReference type="NCBI Taxonomy" id="40324"/>
    <lineage>
        <taxon>Bacteria</taxon>
        <taxon>Pseudomonadati</taxon>
        <taxon>Pseudomonadota</taxon>
        <taxon>Gammaproteobacteria</taxon>
        <taxon>Lysobacterales</taxon>
        <taxon>Lysobacteraceae</taxon>
        <taxon>Stenotrophomonas</taxon>
        <taxon>Stenotrophomonas maltophilia group</taxon>
    </lineage>
</organism>
<dbReference type="RefSeq" id="WP_065199304.1">
    <property type="nucleotide sequence ID" value="NZ_LYVJ01000007.1"/>
</dbReference>
<accession>A0A1A6XTI2</accession>